<gene>
    <name evidence="1" type="ORF">MNBD_GAMMA24-2821</name>
</gene>
<reference evidence="1" key="1">
    <citation type="submission" date="2018-06" db="EMBL/GenBank/DDBJ databases">
        <authorList>
            <person name="Zhirakovskaya E."/>
        </authorList>
    </citation>
    <scope>NUCLEOTIDE SEQUENCE</scope>
</reference>
<accession>A0A3B1BQT8</accession>
<sequence length="117" mass="13500">MRADKYDIVFDGPHFVAWRIKYLGHNALIRLPGKLQFYLVSHKNDQNIKTFNDLIGKHICGILPPNLSTLAILAHFNNPVRQPIIRGIRGGMWKVYAAFEQDKDSAAIFRTTFYKKN</sequence>
<dbReference type="EMBL" id="UOFZ01000084">
    <property type="protein sequence ID" value="VAX13020.1"/>
    <property type="molecule type" value="Genomic_DNA"/>
</dbReference>
<proteinExistence type="predicted"/>
<evidence type="ECO:0000313" key="1">
    <source>
        <dbReference type="EMBL" id="VAX13020.1"/>
    </source>
</evidence>
<name>A0A3B1BQT8_9ZZZZ</name>
<organism evidence="1">
    <name type="scientific">hydrothermal vent metagenome</name>
    <dbReference type="NCBI Taxonomy" id="652676"/>
    <lineage>
        <taxon>unclassified sequences</taxon>
        <taxon>metagenomes</taxon>
        <taxon>ecological metagenomes</taxon>
    </lineage>
</organism>
<dbReference type="AlphaFoldDB" id="A0A3B1BQT8"/>
<protein>
    <submittedName>
        <fullName evidence="1">Uncharacterized protein</fullName>
    </submittedName>
</protein>